<organism evidence="1 2">
    <name type="scientific">Beta vulgaris subsp. vulgaris</name>
    <name type="common">Beet</name>
    <dbReference type="NCBI Taxonomy" id="3555"/>
    <lineage>
        <taxon>Eukaryota</taxon>
        <taxon>Viridiplantae</taxon>
        <taxon>Streptophyta</taxon>
        <taxon>Embryophyta</taxon>
        <taxon>Tracheophyta</taxon>
        <taxon>Spermatophyta</taxon>
        <taxon>Magnoliopsida</taxon>
        <taxon>eudicotyledons</taxon>
        <taxon>Gunneridae</taxon>
        <taxon>Pentapetalae</taxon>
        <taxon>Caryophyllales</taxon>
        <taxon>Chenopodiaceae</taxon>
        <taxon>Betoideae</taxon>
        <taxon>Beta</taxon>
    </lineage>
</organism>
<sequence>HERHLPGRLPAAAVLGVRVPHEHTHADPARDLADDRLRDLAVGHRSGRIGRVRHGSTPIRYRRRRADRWRLLRRGSHLADDDRFRRPRSQAGNDFELGFVKDAHLQPSTCRASRDRFQGEHRLYDGARQASAASRADAGLRTPAFGFVEARGRHADGRTRRRRFSRDHVQIFPSVDLA</sequence>
<evidence type="ECO:0000313" key="2">
    <source>
        <dbReference type="Proteomes" id="UP000035740"/>
    </source>
</evidence>
<protein>
    <submittedName>
        <fullName evidence="1">Uncharacterized protein</fullName>
    </submittedName>
</protein>
<reference evidence="1 2" key="1">
    <citation type="journal article" date="2014" name="Nature">
        <title>The genome of the recently domesticated crop plant sugar beet (Beta vulgaris).</title>
        <authorList>
            <person name="Dohm J.C."/>
            <person name="Minoche A.E."/>
            <person name="Holtgrawe D."/>
            <person name="Capella-Gutierrez S."/>
            <person name="Zakrzewski F."/>
            <person name="Tafer H."/>
            <person name="Rupp O."/>
            <person name="Sorensen T.R."/>
            <person name="Stracke R."/>
            <person name="Reinhardt R."/>
            <person name="Goesmann A."/>
            <person name="Kraft T."/>
            <person name="Schulz B."/>
            <person name="Stadler P.F."/>
            <person name="Schmidt T."/>
            <person name="Gabaldon T."/>
            <person name="Lehrach H."/>
            <person name="Weisshaar B."/>
            <person name="Himmelbauer H."/>
        </authorList>
    </citation>
    <scope>NUCLEOTIDE SEQUENCE [LARGE SCALE GENOMIC DNA]</scope>
    <source>
        <tissue evidence="1">Taproot</tissue>
    </source>
</reference>
<accession>A0A0J8A835</accession>
<name>A0A0J8A835_BETVV</name>
<feature type="non-terminal residue" evidence="1">
    <location>
        <position position="1"/>
    </location>
</feature>
<gene>
    <name evidence="1" type="ORF">BVRB_033820</name>
</gene>
<dbReference type="Proteomes" id="UP000035740">
    <property type="component" value="Unassembled WGS sequence"/>
</dbReference>
<dbReference type="AlphaFoldDB" id="A0A0J8A835"/>
<evidence type="ECO:0000313" key="1">
    <source>
        <dbReference type="EMBL" id="KMS84089.1"/>
    </source>
</evidence>
<keyword evidence="2" id="KW-1185">Reference proteome</keyword>
<dbReference type="EMBL" id="KQ105715">
    <property type="protein sequence ID" value="KMS84089.1"/>
    <property type="molecule type" value="Genomic_DNA"/>
</dbReference>
<dbReference type="Gramene" id="KMS84089">
    <property type="protein sequence ID" value="KMS84089"/>
    <property type="gene ID" value="BVRB_033820"/>
</dbReference>
<proteinExistence type="predicted"/>